<dbReference type="Pfam" id="PF13704">
    <property type="entry name" value="Glyco_tranf_2_4"/>
    <property type="match status" value="1"/>
</dbReference>
<protein>
    <recommendedName>
        <fullName evidence="4">Glycosyl transferase family 2</fullName>
    </recommendedName>
</protein>
<name>A0ABP9LKC7_9RHOB</name>
<feature type="region of interest" description="Disordered" evidence="1">
    <location>
        <begin position="1"/>
        <end position="28"/>
    </location>
</feature>
<evidence type="ECO:0000313" key="3">
    <source>
        <dbReference type="Proteomes" id="UP001499910"/>
    </source>
</evidence>
<comment type="caution">
    <text evidence="2">The sequence shown here is derived from an EMBL/GenBank/DDBJ whole genome shotgun (WGS) entry which is preliminary data.</text>
</comment>
<reference evidence="3" key="1">
    <citation type="journal article" date="2019" name="Int. J. Syst. Evol. Microbiol.">
        <title>The Global Catalogue of Microorganisms (GCM) 10K type strain sequencing project: providing services to taxonomists for standard genome sequencing and annotation.</title>
        <authorList>
            <consortium name="The Broad Institute Genomics Platform"/>
            <consortium name="The Broad Institute Genome Sequencing Center for Infectious Disease"/>
            <person name="Wu L."/>
            <person name="Ma J."/>
        </authorList>
    </citation>
    <scope>NUCLEOTIDE SEQUENCE [LARGE SCALE GENOMIC DNA]</scope>
    <source>
        <strain evidence="3">JCM 18015</strain>
    </source>
</reference>
<evidence type="ECO:0000256" key="1">
    <source>
        <dbReference type="SAM" id="MobiDB-lite"/>
    </source>
</evidence>
<dbReference type="Proteomes" id="UP001499910">
    <property type="component" value="Unassembled WGS sequence"/>
</dbReference>
<accession>A0ABP9LKC7</accession>
<evidence type="ECO:0008006" key="4">
    <source>
        <dbReference type="Google" id="ProtNLM"/>
    </source>
</evidence>
<dbReference type="Gene3D" id="3.40.50.150">
    <property type="entry name" value="Vaccinia Virus protein VP39"/>
    <property type="match status" value="1"/>
</dbReference>
<dbReference type="InterPro" id="IPR029063">
    <property type="entry name" value="SAM-dependent_MTases_sf"/>
</dbReference>
<gene>
    <name evidence="2" type="ORF">GCM10023209_33840</name>
</gene>
<sequence>MQRRSKSKPQSKKKTMKGPADDATPSAADKTHATRLLIVSVKNEAPFLLEWVAYHRALGFNRLVVFSSESDDGSTDLLNALAANDIIEHVEHAPAPGVERLADAARLANESAILNGADWAMWLDVDEFLVISKGNGTLDALIDALADRDGMLVPRRMMGDGGNDRFPGHLVSEDFTDAAAADDGSNLEAKTLFRCSDKIEGFFLHGTHRPKIRAGMDASDLSFVMASGNALDLRHRAHRRWISGEDFSRTRQVQPDEHGYALAQINCYAVRTPEHFVLKHNLAHGAEAGQTAQSLDQNASGLYRAQNYAATQDRRILRLADATRDQLTYLRSLPGVTEAEAEARTRLDARLADIPAHVLDACRATRPARVEPRHFPLTLPDEEAALLRAEYAKADTILEYGSGGSSFVALEGDAKTLFTVESDRAWALAIYDSLQAAHPHADFTVQYVDIGRTKAWGKPAGCEGYAQYARYPASVWDLIQFKQPDIVLVDGRFRAACFLTTLFRTRKPVTLLFDDYTGRPYYHWIEKYAQPSHIAGRMARFDLEPMAIPPQDLTQILSAYADPQ</sequence>
<feature type="compositionally biased region" description="Basic residues" evidence="1">
    <location>
        <begin position="1"/>
        <end position="16"/>
    </location>
</feature>
<proteinExistence type="predicted"/>
<organism evidence="2 3">
    <name type="scientific">[Roseibacterium] beibuensis</name>
    <dbReference type="NCBI Taxonomy" id="1193142"/>
    <lineage>
        <taxon>Bacteria</taxon>
        <taxon>Pseudomonadati</taxon>
        <taxon>Pseudomonadota</taxon>
        <taxon>Alphaproteobacteria</taxon>
        <taxon>Rhodobacterales</taxon>
        <taxon>Roseobacteraceae</taxon>
        <taxon>Roseicyclus</taxon>
    </lineage>
</organism>
<keyword evidence="3" id="KW-1185">Reference proteome</keyword>
<dbReference type="RefSeq" id="WP_310796437.1">
    <property type="nucleotide sequence ID" value="NZ_BAABHW010000006.1"/>
</dbReference>
<evidence type="ECO:0000313" key="2">
    <source>
        <dbReference type="EMBL" id="GAA5080358.1"/>
    </source>
</evidence>
<dbReference type="EMBL" id="BAABHW010000006">
    <property type="protein sequence ID" value="GAA5080358.1"/>
    <property type="molecule type" value="Genomic_DNA"/>
</dbReference>